<dbReference type="InterPro" id="IPR002931">
    <property type="entry name" value="Transglutaminase-like"/>
</dbReference>
<reference evidence="5 6" key="1">
    <citation type="submission" date="2018-03" db="EMBL/GenBank/DDBJ databases">
        <title>Genomic Encyclopedia of Archaeal and Bacterial Type Strains, Phase II (KMG-II): from individual species to whole genera.</title>
        <authorList>
            <person name="Goeker M."/>
        </authorList>
    </citation>
    <scope>NUCLEOTIDE SEQUENCE [LARGE SCALE GENOMIC DNA]</scope>
    <source>
        <strain evidence="5 6">DSM 28229</strain>
    </source>
</reference>
<dbReference type="Pfam" id="PF12970">
    <property type="entry name" value="DUF3858"/>
    <property type="match status" value="1"/>
</dbReference>
<dbReference type="InterPro" id="IPR024544">
    <property type="entry name" value="DUF3858"/>
</dbReference>
<evidence type="ECO:0000259" key="4">
    <source>
        <dbReference type="Pfam" id="PF12970"/>
    </source>
</evidence>
<dbReference type="InterPro" id="IPR024618">
    <property type="entry name" value="DUF3857"/>
</dbReference>
<evidence type="ECO:0000259" key="2">
    <source>
        <dbReference type="Pfam" id="PF01841"/>
    </source>
</evidence>
<dbReference type="Gene3D" id="2.60.120.1130">
    <property type="match status" value="1"/>
</dbReference>
<dbReference type="EMBL" id="QGDO01000001">
    <property type="protein sequence ID" value="PWJ44084.1"/>
    <property type="molecule type" value="Genomic_DNA"/>
</dbReference>
<dbReference type="SUPFAM" id="SSF54001">
    <property type="entry name" value="Cysteine proteinases"/>
    <property type="match status" value="1"/>
</dbReference>
<dbReference type="Proteomes" id="UP000245535">
    <property type="component" value="Unassembled WGS sequence"/>
</dbReference>
<name>A0A315ZH86_SEDFL</name>
<dbReference type="InterPro" id="IPR038765">
    <property type="entry name" value="Papain-like_cys_pep_sf"/>
</dbReference>
<sequence length="657" mass="74381">MKHFLLLAFLFSFSSISIAKDKFKFGKVSTELLEMTSYALDSTAEAVIMYDNGNSRVDYYYGQGFMMKFKRTVRIKILTEDGLDQANQEIYFSTKLDKITGLKAYTHNLVDGKIVSTKLDKDNVSSEEVSKYRSVRKFTLPQVKVGSVVEFTYNISSESFGVDTWYFQDDIPTVKSEYSFTIPEFLEYKFLPGGYLYPKYEKVNSTDPKLGTIFRHEWSMENVPAFKDESFIASYEDYITKMDFQLQAIKDSYGVVRESYQSSWEKLAKELLFDSEFGGYLNKTSRLKNEVALLSANATTDAEKIGAIYNYVNQNFTWNNSYGIIPGDAFNEVVKTKTGNTAALNLILVGMLQEAGIKAEPVIISTRRNGLINPSYPMLTRMNSILAVAFVEGGQIVMNATNPLRTPNTIAINDRSMGSGITVSKMPQWVNLKTNVKSLEMTYVQGSISPEGEVSANIMQSKSGYYALNARKKILAKGEMKYIEEVLSEDDADEEVSEAEGEDFGVQEASVENLKEIGKPLKVKFHRTIEGEGNMGDRIYVPMFLGLGWKSNPFQKEKRIYPVDLPYSMAENMSISLKIPEGYELESIPKPIRIVLPNKAASFTYNVSSTGNIIQIMSRMNLKKDSFMPEEYPTLREFFTQVFSKHQEQLVLVKKAQ</sequence>
<comment type="caution">
    <text evidence="5">The sequence shown here is derived from an EMBL/GenBank/DDBJ whole genome shotgun (WGS) entry which is preliminary data.</text>
</comment>
<keyword evidence="6" id="KW-1185">Reference proteome</keyword>
<protein>
    <submittedName>
        <fullName evidence="5">Uncharacterized protein DUF3858</fullName>
    </submittedName>
</protein>
<evidence type="ECO:0000313" key="6">
    <source>
        <dbReference type="Proteomes" id="UP000245535"/>
    </source>
</evidence>
<feature type="domain" description="DUF3858" evidence="4">
    <location>
        <begin position="556"/>
        <end position="648"/>
    </location>
</feature>
<evidence type="ECO:0000256" key="1">
    <source>
        <dbReference type="SAM" id="SignalP"/>
    </source>
</evidence>
<dbReference type="Gene3D" id="2.60.40.3140">
    <property type="match status" value="1"/>
</dbReference>
<dbReference type="Pfam" id="PF01841">
    <property type="entry name" value="Transglut_core"/>
    <property type="match status" value="1"/>
</dbReference>
<dbReference type="RefSeq" id="WP_109615604.1">
    <property type="nucleotide sequence ID" value="NZ_QGDO01000001.1"/>
</dbReference>
<dbReference type="AlphaFoldDB" id="A0A315ZH86"/>
<evidence type="ECO:0000313" key="5">
    <source>
        <dbReference type="EMBL" id="PWJ44084.1"/>
    </source>
</evidence>
<organism evidence="5 6">
    <name type="scientific">Sediminitomix flava</name>
    <dbReference type="NCBI Taxonomy" id="379075"/>
    <lineage>
        <taxon>Bacteria</taxon>
        <taxon>Pseudomonadati</taxon>
        <taxon>Bacteroidota</taxon>
        <taxon>Cytophagia</taxon>
        <taxon>Cytophagales</taxon>
        <taxon>Flammeovirgaceae</taxon>
        <taxon>Sediminitomix</taxon>
    </lineage>
</organism>
<dbReference type="OrthoDB" id="98874at2"/>
<proteinExistence type="predicted"/>
<keyword evidence="1" id="KW-0732">Signal</keyword>
<evidence type="ECO:0000259" key="3">
    <source>
        <dbReference type="Pfam" id="PF12969"/>
    </source>
</evidence>
<dbReference type="Pfam" id="PF12969">
    <property type="entry name" value="DUF3857"/>
    <property type="match status" value="1"/>
</dbReference>
<dbReference type="Gene3D" id="3.10.620.30">
    <property type="match status" value="1"/>
</dbReference>
<feature type="domain" description="Transglutaminase-like" evidence="2">
    <location>
        <begin position="295"/>
        <end position="365"/>
    </location>
</feature>
<feature type="signal peptide" evidence="1">
    <location>
        <begin position="1"/>
        <end position="19"/>
    </location>
</feature>
<feature type="domain" description="DUF3857" evidence="3">
    <location>
        <begin position="68"/>
        <end position="226"/>
    </location>
</feature>
<accession>A0A315ZH86</accession>
<gene>
    <name evidence="5" type="ORF">BC781_101434</name>
</gene>
<feature type="chain" id="PRO_5016262897" evidence="1">
    <location>
        <begin position="20"/>
        <end position="657"/>
    </location>
</feature>